<keyword evidence="4" id="KW-1185">Reference proteome</keyword>
<feature type="compositionally biased region" description="Polar residues" evidence="1">
    <location>
        <begin position="86"/>
        <end position="97"/>
    </location>
</feature>
<comment type="caution">
    <text evidence="3">The sequence shown here is derived from an EMBL/GenBank/DDBJ whole genome shotgun (WGS) entry which is preliminary data.</text>
</comment>
<feature type="region of interest" description="Disordered" evidence="1">
    <location>
        <begin position="69"/>
        <end position="162"/>
    </location>
</feature>
<gene>
    <name evidence="3" type="ORF">CPB83DRAFT_789454</name>
</gene>
<dbReference type="Gene3D" id="1.20.970.30">
    <property type="entry name" value="eIF4G, eIF4E-binding domain"/>
    <property type="match status" value="1"/>
</dbReference>
<dbReference type="AlphaFoldDB" id="A0A9P6EIV1"/>
<evidence type="ECO:0000256" key="1">
    <source>
        <dbReference type="SAM" id="MobiDB-lite"/>
    </source>
</evidence>
<dbReference type="Pfam" id="PF12152">
    <property type="entry name" value="eIF_4G1"/>
    <property type="match status" value="1"/>
</dbReference>
<sequence length="162" mass="17873">MAAKIILDISIVHYPEGVSSPRSDLNKDAKEGKFRYDRDFLLQFMYICKEKPAFLPPLDSVGLGQIDPSFLPPIVPRAGSGRHRTPSTPVKTPSQDGAGQPHAGKRSRRSGKRNEGNRMQGGQRHSAFDHTYQNAQQMIPEPVAPLQSTANKGGRKSTRLLN</sequence>
<dbReference type="EMBL" id="MU157844">
    <property type="protein sequence ID" value="KAF9529693.1"/>
    <property type="molecule type" value="Genomic_DNA"/>
</dbReference>
<dbReference type="InterPro" id="IPR036211">
    <property type="entry name" value="eIF4G_eIF4E-bd_sf"/>
</dbReference>
<evidence type="ECO:0000313" key="3">
    <source>
        <dbReference type="EMBL" id="KAF9529693.1"/>
    </source>
</evidence>
<evidence type="ECO:0000259" key="2">
    <source>
        <dbReference type="Pfam" id="PF12152"/>
    </source>
</evidence>
<dbReference type="OrthoDB" id="514777at2759"/>
<proteinExistence type="predicted"/>
<protein>
    <recommendedName>
        <fullName evidence="2">Eukaryotic translation initiation factor 4G1 eIF4E-binding domain-containing protein</fullName>
    </recommendedName>
</protein>
<dbReference type="Proteomes" id="UP000807306">
    <property type="component" value="Unassembled WGS sequence"/>
</dbReference>
<accession>A0A9P6EIV1</accession>
<evidence type="ECO:0000313" key="4">
    <source>
        <dbReference type="Proteomes" id="UP000807306"/>
    </source>
</evidence>
<organism evidence="3 4">
    <name type="scientific">Crepidotus variabilis</name>
    <dbReference type="NCBI Taxonomy" id="179855"/>
    <lineage>
        <taxon>Eukaryota</taxon>
        <taxon>Fungi</taxon>
        <taxon>Dikarya</taxon>
        <taxon>Basidiomycota</taxon>
        <taxon>Agaricomycotina</taxon>
        <taxon>Agaricomycetes</taxon>
        <taxon>Agaricomycetidae</taxon>
        <taxon>Agaricales</taxon>
        <taxon>Agaricineae</taxon>
        <taxon>Crepidotaceae</taxon>
        <taxon>Crepidotus</taxon>
    </lineage>
</organism>
<dbReference type="InterPro" id="IPR022745">
    <property type="entry name" value="eIF4G1_eIF4E-bd"/>
</dbReference>
<feature type="compositionally biased region" description="Basic residues" evidence="1">
    <location>
        <begin position="153"/>
        <end position="162"/>
    </location>
</feature>
<dbReference type="SUPFAM" id="SSF101489">
    <property type="entry name" value="Eukaryotic initiation factor 4f subunit eIF4g, eIF4e-binding domain"/>
    <property type="match status" value="1"/>
</dbReference>
<feature type="domain" description="Eukaryotic translation initiation factor 4G1 eIF4E-binding" evidence="2">
    <location>
        <begin position="2"/>
        <end position="52"/>
    </location>
</feature>
<name>A0A9P6EIV1_9AGAR</name>
<reference evidence="3" key="1">
    <citation type="submission" date="2020-11" db="EMBL/GenBank/DDBJ databases">
        <authorList>
            <consortium name="DOE Joint Genome Institute"/>
            <person name="Ahrendt S."/>
            <person name="Riley R."/>
            <person name="Andreopoulos W."/>
            <person name="Labutti K."/>
            <person name="Pangilinan J."/>
            <person name="Ruiz-Duenas F.J."/>
            <person name="Barrasa J.M."/>
            <person name="Sanchez-Garcia M."/>
            <person name="Camarero S."/>
            <person name="Miyauchi S."/>
            <person name="Serrano A."/>
            <person name="Linde D."/>
            <person name="Babiker R."/>
            <person name="Drula E."/>
            <person name="Ayuso-Fernandez I."/>
            <person name="Pacheco R."/>
            <person name="Padilla G."/>
            <person name="Ferreira P."/>
            <person name="Barriuso J."/>
            <person name="Kellner H."/>
            <person name="Castanera R."/>
            <person name="Alfaro M."/>
            <person name="Ramirez L."/>
            <person name="Pisabarro A.G."/>
            <person name="Kuo A."/>
            <person name="Tritt A."/>
            <person name="Lipzen A."/>
            <person name="He G."/>
            <person name="Yan M."/>
            <person name="Ng V."/>
            <person name="Cullen D."/>
            <person name="Martin F."/>
            <person name="Rosso M.-N."/>
            <person name="Henrissat B."/>
            <person name="Hibbett D."/>
            <person name="Martinez A.T."/>
            <person name="Grigoriev I.V."/>
        </authorList>
    </citation>
    <scope>NUCLEOTIDE SEQUENCE</scope>
    <source>
        <strain evidence="3">CBS 506.95</strain>
    </source>
</reference>